<name>A0ACB8XDL3_ARCLA</name>
<reference evidence="1 2" key="2">
    <citation type="journal article" date="2022" name="Mol. Ecol. Resour.">
        <title>The genomes of chicory, endive, great burdock and yacon provide insights into Asteraceae paleo-polyploidization history and plant inulin production.</title>
        <authorList>
            <person name="Fan W."/>
            <person name="Wang S."/>
            <person name="Wang H."/>
            <person name="Wang A."/>
            <person name="Jiang F."/>
            <person name="Liu H."/>
            <person name="Zhao H."/>
            <person name="Xu D."/>
            <person name="Zhang Y."/>
        </authorList>
    </citation>
    <scope>NUCLEOTIDE SEQUENCE [LARGE SCALE GENOMIC DNA]</scope>
    <source>
        <strain evidence="2">cv. Niubang</strain>
    </source>
</reference>
<organism evidence="1 2">
    <name type="scientific">Arctium lappa</name>
    <name type="common">Greater burdock</name>
    <name type="synonym">Lappa major</name>
    <dbReference type="NCBI Taxonomy" id="4217"/>
    <lineage>
        <taxon>Eukaryota</taxon>
        <taxon>Viridiplantae</taxon>
        <taxon>Streptophyta</taxon>
        <taxon>Embryophyta</taxon>
        <taxon>Tracheophyta</taxon>
        <taxon>Spermatophyta</taxon>
        <taxon>Magnoliopsida</taxon>
        <taxon>eudicotyledons</taxon>
        <taxon>Gunneridae</taxon>
        <taxon>Pentapetalae</taxon>
        <taxon>asterids</taxon>
        <taxon>campanulids</taxon>
        <taxon>Asterales</taxon>
        <taxon>Asteraceae</taxon>
        <taxon>Carduoideae</taxon>
        <taxon>Cardueae</taxon>
        <taxon>Arctiinae</taxon>
        <taxon>Arctium</taxon>
    </lineage>
</organism>
<dbReference type="Proteomes" id="UP001055879">
    <property type="component" value="Linkage Group LG18"/>
</dbReference>
<gene>
    <name evidence="1" type="ORF">L6452_43447</name>
</gene>
<comment type="caution">
    <text evidence="1">The sequence shown here is derived from an EMBL/GenBank/DDBJ whole genome shotgun (WGS) entry which is preliminary data.</text>
</comment>
<evidence type="ECO:0000313" key="2">
    <source>
        <dbReference type="Proteomes" id="UP001055879"/>
    </source>
</evidence>
<reference evidence="2" key="1">
    <citation type="journal article" date="2022" name="Mol. Ecol. Resour.">
        <title>The genomes of chicory, endive, great burdock and yacon provide insights into Asteraceae palaeo-polyploidization history and plant inulin production.</title>
        <authorList>
            <person name="Fan W."/>
            <person name="Wang S."/>
            <person name="Wang H."/>
            <person name="Wang A."/>
            <person name="Jiang F."/>
            <person name="Liu H."/>
            <person name="Zhao H."/>
            <person name="Xu D."/>
            <person name="Zhang Y."/>
        </authorList>
    </citation>
    <scope>NUCLEOTIDE SEQUENCE [LARGE SCALE GENOMIC DNA]</scope>
    <source>
        <strain evidence="2">cv. Niubang</strain>
    </source>
</reference>
<evidence type="ECO:0000313" key="1">
    <source>
        <dbReference type="EMBL" id="KAI3664838.1"/>
    </source>
</evidence>
<protein>
    <submittedName>
        <fullName evidence="1">Uncharacterized protein</fullName>
    </submittedName>
</protein>
<dbReference type="EMBL" id="CM042064">
    <property type="protein sequence ID" value="KAI3664838.1"/>
    <property type="molecule type" value="Genomic_DNA"/>
</dbReference>
<sequence length="257" mass="29175">MDCSDLENVPPDLRDNFLENFKIVSAPIECVSDVQLESANEYIGSDLPKKVSGLKIKDRKSFKDFLSSSLGFNVSSPFSNSIKKDTPKRISKGKGTITGEKKIAATVDLVKSDLANKSDRSSVFVRFEEKMDVEAEISAKIPLIFYHWSPNFGRNSRLHSDKCRHVERLAVQIIELMKLKLMGLRVKNNEHVRRVVVLWGLKFERGKFCDSASYYGMLSAQIFIGEPQGSLVLAWSTMVPKWFLCLSSVVDLYLHWF</sequence>
<keyword evidence="2" id="KW-1185">Reference proteome</keyword>
<accession>A0ACB8XDL3</accession>
<proteinExistence type="predicted"/>